<gene>
    <name evidence="2" type="ORF">HK103_005611</name>
</gene>
<accession>A0AAD5Y375</accession>
<dbReference type="EMBL" id="JADGKB010000053">
    <property type="protein sequence ID" value="KAJ3256248.1"/>
    <property type="molecule type" value="Genomic_DNA"/>
</dbReference>
<reference evidence="2" key="1">
    <citation type="submission" date="2020-05" db="EMBL/GenBank/DDBJ databases">
        <title>Phylogenomic resolution of chytrid fungi.</title>
        <authorList>
            <person name="Stajich J.E."/>
            <person name="Amses K."/>
            <person name="Simmons R."/>
            <person name="Seto K."/>
            <person name="Myers J."/>
            <person name="Bonds A."/>
            <person name="Quandt C.A."/>
            <person name="Barry K."/>
            <person name="Liu P."/>
            <person name="Grigoriev I."/>
            <person name="Longcore J.E."/>
            <person name="James T.Y."/>
        </authorList>
    </citation>
    <scope>NUCLEOTIDE SEQUENCE</scope>
    <source>
        <strain evidence="2">PLAUS21</strain>
    </source>
</reference>
<evidence type="ECO:0000313" key="2">
    <source>
        <dbReference type="EMBL" id="KAJ3256248.1"/>
    </source>
</evidence>
<sequence length="284" mass="31575">MTDRQPGAYRTIGGLLIGLGIHNILCAIFVLAQKSQRGAQSAIWYLSLFASVSVVAFLSVQVMMLDFMTSPYAAPDWYIGLLLMLNWAFHFLSGVSISIILLSRLRIFYNGYTVMIKSMTLLLVLVILVKGVSNGLGVYCTYGVFSNQYLQYEDHPLFSLAESLAAGAGVVEGVFSIVGSISFLNALFTSFIDKSTFVKGVLVKHEGYRLMIILILHTLTSVLLLYNAISYQSQYSLLAFYIPSWNYGLEVYTFLEMTYHSAKNIILDQQATAQQKSRSHSKSA</sequence>
<keyword evidence="3" id="KW-1185">Reference proteome</keyword>
<feature type="transmembrane region" description="Helical" evidence="1">
    <location>
        <begin position="122"/>
        <end position="145"/>
    </location>
</feature>
<feature type="transmembrane region" description="Helical" evidence="1">
    <location>
        <begin position="43"/>
        <end position="65"/>
    </location>
</feature>
<feature type="transmembrane region" description="Helical" evidence="1">
    <location>
        <begin position="208"/>
        <end position="229"/>
    </location>
</feature>
<feature type="transmembrane region" description="Helical" evidence="1">
    <location>
        <begin position="77"/>
        <end position="102"/>
    </location>
</feature>
<dbReference type="AlphaFoldDB" id="A0AAD5Y375"/>
<organism evidence="2 3">
    <name type="scientific">Boothiomyces macroporosus</name>
    <dbReference type="NCBI Taxonomy" id="261099"/>
    <lineage>
        <taxon>Eukaryota</taxon>
        <taxon>Fungi</taxon>
        <taxon>Fungi incertae sedis</taxon>
        <taxon>Chytridiomycota</taxon>
        <taxon>Chytridiomycota incertae sedis</taxon>
        <taxon>Chytridiomycetes</taxon>
        <taxon>Rhizophydiales</taxon>
        <taxon>Terramycetaceae</taxon>
        <taxon>Boothiomyces</taxon>
    </lineage>
</organism>
<feature type="transmembrane region" description="Helical" evidence="1">
    <location>
        <begin position="12"/>
        <end position="31"/>
    </location>
</feature>
<keyword evidence="1" id="KW-0472">Membrane</keyword>
<name>A0AAD5Y375_9FUNG</name>
<evidence type="ECO:0000256" key="1">
    <source>
        <dbReference type="SAM" id="Phobius"/>
    </source>
</evidence>
<evidence type="ECO:0000313" key="3">
    <source>
        <dbReference type="Proteomes" id="UP001210925"/>
    </source>
</evidence>
<comment type="caution">
    <text evidence="2">The sequence shown here is derived from an EMBL/GenBank/DDBJ whole genome shotgun (WGS) entry which is preliminary data.</text>
</comment>
<protein>
    <submittedName>
        <fullName evidence="2">Uncharacterized protein</fullName>
    </submittedName>
</protein>
<feature type="transmembrane region" description="Helical" evidence="1">
    <location>
        <begin position="165"/>
        <end position="188"/>
    </location>
</feature>
<dbReference type="Proteomes" id="UP001210925">
    <property type="component" value="Unassembled WGS sequence"/>
</dbReference>
<proteinExistence type="predicted"/>
<keyword evidence="1" id="KW-0812">Transmembrane</keyword>
<keyword evidence="1" id="KW-1133">Transmembrane helix</keyword>